<organism evidence="6 7">
    <name type="scientific">Astrephomene gubernaculifera</name>
    <dbReference type="NCBI Taxonomy" id="47775"/>
    <lineage>
        <taxon>Eukaryota</taxon>
        <taxon>Viridiplantae</taxon>
        <taxon>Chlorophyta</taxon>
        <taxon>core chlorophytes</taxon>
        <taxon>Chlorophyceae</taxon>
        <taxon>CS clade</taxon>
        <taxon>Chlamydomonadales</taxon>
        <taxon>Astrephomenaceae</taxon>
        <taxon>Astrephomene</taxon>
    </lineage>
</organism>
<accession>A0AAD3DSX5</accession>
<dbReference type="EMBL" id="BMAR01000002">
    <property type="protein sequence ID" value="GFR41552.1"/>
    <property type="molecule type" value="Genomic_DNA"/>
</dbReference>
<dbReference type="GO" id="GO:0006310">
    <property type="term" value="P:DNA recombination"/>
    <property type="evidence" value="ECO:0007669"/>
    <property type="project" value="UniProtKB-KW"/>
</dbReference>
<feature type="region of interest" description="Disordered" evidence="3">
    <location>
        <begin position="1"/>
        <end position="37"/>
    </location>
</feature>
<reference evidence="6 7" key="2">
    <citation type="journal article" date="2021" name="Sci. Rep.">
        <title>Genome sequencing of the multicellular alga Astrephomene provides insights into convergent evolution of germ-soma differentiation.</title>
        <authorList>
            <person name="Yamashita S."/>
            <person name="Yamamoto K."/>
            <person name="Matsuzaki R."/>
            <person name="Suzuki S."/>
            <person name="Yamaguchi H."/>
            <person name="Hirooka S."/>
            <person name="Minakuchi Y."/>
            <person name="Miyagishima S."/>
            <person name="Kawachi M."/>
            <person name="Toyoda A."/>
            <person name="Nozaki H."/>
        </authorList>
    </citation>
    <scope>NUCLEOTIDE SEQUENCE [LARGE SCALE GENOMIC DNA]</scope>
    <source>
        <strain evidence="6 7">NIES-4017</strain>
    </source>
</reference>
<dbReference type="Gene3D" id="1.10.443.10">
    <property type="entry name" value="Intergrase catalytic core"/>
    <property type="match status" value="1"/>
</dbReference>
<keyword evidence="7" id="KW-1185">Reference proteome</keyword>
<dbReference type="Proteomes" id="UP001054857">
    <property type="component" value="Unassembled WGS sequence"/>
</dbReference>
<dbReference type="EMBL" id="BMAR01000011">
    <property type="protein sequence ID" value="GFR46032.1"/>
    <property type="molecule type" value="Genomic_DNA"/>
</dbReference>
<dbReference type="SUPFAM" id="SSF56349">
    <property type="entry name" value="DNA breaking-rejoining enzymes"/>
    <property type="match status" value="1"/>
</dbReference>
<comment type="caution">
    <text evidence="6">The sequence shown here is derived from an EMBL/GenBank/DDBJ whole genome shotgun (WGS) entry which is preliminary data.</text>
</comment>
<dbReference type="Gene3D" id="1.10.150.130">
    <property type="match status" value="1"/>
</dbReference>
<evidence type="ECO:0000256" key="1">
    <source>
        <dbReference type="ARBA" id="ARBA00023125"/>
    </source>
</evidence>
<proteinExistence type="predicted"/>
<sequence>MREKFLPPFILQPKQQANTDNTNRNDSALSRPTYRSGQQRLARFGPPLGLVSASASTSSAAPVAAKASGTTTTINVAAAAAGSVVIPPVPRSGAPITSGNSQVEARLAASDNAPELAVYSEVMEVLGSQLGSSLMEKPLIKELLATVVRCVQASKAGSTWKAYAPWMRSFCDFAVEIGVKPLDFNETQISLYLGGVYASAERDKVGPQRVETASAAVSALFELAGKPSPCSGKLCAGVREAARRTLRPQLLNRAAAAAEDLKALIDKHIHENTQLSVRIMVTCMALSFAGMLRYSDLARVMVHHDLMRFYPDRVELFLFTSKTDQHCKGALVPIGRISGPYCPVQLLEQLLQVGGYKRVPAQGPVTAPDGSVSIGDVEDVGPLLRACSRHGLKQVAVPLMAAPGEKIQLIEPLAYATYAKRFKELLTEAGVTKRLTTHSMRSGGATAAVNGGAERAVVQKVGRWRSSTVFELHYVRDDGAAKQRVALCLGLADRSGKDPEGDE</sequence>
<dbReference type="PANTHER" id="PTHR34605">
    <property type="entry name" value="PHAGE_INTEGRASE DOMAIN-CONTAINING PROTEIN"/>
    <property type="match status" value="1"/>
</dbReference>
<evidence type="ECO:0000256" key="3">
    <source>
        <dbReference type="SAM" id="MobiDB-lite"/>
    </source>
</evidence>
<dbReference type="PANTHER" id="PTHR34605:SF4">
    <property type="entry name" value="DNA ADENINE METHYLTRANSFERASE"/>
    <property type="match status" value="1"/>
</dbReference>
<dbReference type="SUPFAM" id="SSF47823">
    <property type="entry name" value="lambda integrase-like, N-terminal domain"/>
    <property type="match status" value="1"/>
</dbReference>
<keyword evidence="1" id="KW-0238">DNA-binding</keyword>
<dbReference type="InterPro" id="IPR052925">
    <property type="entry name" value="Phage_Integrase-like_Recomb"/>
</dbReference>
<gene>
    <name evidence="5" type="ORF">Agub_g2263</name>
    <name evidence="6" type="ORF">Agub_g7305</name>
</gene>
<dbReference type="InterPro" id="IPR013762">
    <property type="entry name" value="Integrase-like_cat_sf"/>
</dbReference>
<dbReference type="Pfam" id="PF00589">
    <property type="entry name" value="Phage_integrase"/>
    <property type="match status" value="1"/>
</dbReference>
<reference evidence="6" key="1">
    <citation type="submission" date="2020-08" db="EMBL/GenBank/DDBJ databases">
        <authorList>
            <person name="Yamashita S."/>
            <person name="Nozaki H."/>
        </authorList>
    </citation>
    <scope>NUCLEOTIDE SEQUENCE</scope>
    <source>
        <strain evidence="6">NIES-4017</strain>
    </source>
</reference>
<dbReference type="InterPro" id="IPR011010">
    <property type="entry name" value="DNA_brk_join_enz"/>
</dbReference>
<evidence type="ECO:0000256" key="2">
    <source>
        <dbReference type="ARBA" id="ARBA00023172"/>
    </source>
</evidence>
<name>A0AAD3DSX5_9CHLO</name>
<dbReference type="GO" id="GO:0003677">
    <property type="term" value="F:DNA binding"/>
    <property type="evidence" value="ECO:0007669"/>
    <property type="project" value="UniProtKB-KW"/>
</dbReference>
<evidence type="ECO:0000313" key="5">
    <source>
        <dbReference type="EMBL" id="GFR41552.1"/>
    </source>
</evidence>
<dbReference type="InterPro" id="IPR002104">
    <property type="entry name" value="Integrase_catalytic"/>
</dbReference>
<dbReference type="AlphaFoldDB" id="A0AAD3DSX5"/>
<evidence type="ECO:0000313" key="7">
    <source>
        <dbReference type="Proteomes" id="UP001054857"/>
    </source>
</evidence>
<evidence type="ECO:0000259" key="4">
    <source>
        <dbReference type="Pfam" id="PF00589"/>
    </source>
</evidence>
<feature type="compositionally biased region" description="Polar residues" evidence="3">
    <location>
        <begin position="13"/>
        <end position="37"/>
    </location>
</feature>
<dbReference type="InterPro" id="IPR010998">
    <property type="entry name" value="Integrase_recombinase_N"/>
</dbReference>
<dbReference type="GO" id="GO:0015074">
    <property type="term" value="P:DNA integration"/>
    <property type="evidence" value="ECO:0007669"/>
    <property type="project" value="InterPro"/>
</dbReference>
<protein>
    <recommendedName>
        <fullName evidence="4">Tyr recombinase domain-containing protein</fullName>
    </recommendedName>
</protein>
<evidence type="ECO:0000313" key="6">
    <source>
        <dbReference type="EMBL" id="GFR46032.1"/>
    </source>
</evidence>
<feature type="domain" description="Tyr recombinase" evidence="4">
    <location>
        <begin position="411"/>
        <end position="476"/>
    </location>
</feature>
<keyword evidence="2" id="KW-0233">DNA recombination</keyword>